<dbReference type="KEGG" id="zma:100272595"/>
<dbReference type="GeneID" id="100272595"/>
<name>B4FPH8_MAIZE</name>
<dbReference type="AlphaFoldDB" id="B4FPH8"/>
<sequence>MFLPPWYYNMLALNDLLKVNSGSIVIPIKRVLTDHVLRVWTVMLPFSQTSIYDQLQARCGLAVGMRITKVVSSLFSMFQCRVFQIGLLSGVCWFAWNQSGLAWIHE</sequence>
<accession>B4FPH8</accession>
<evidence type="ECO:0000313" key="1">
    <source>
        <dbReference type="EMBL" id="ACF84021.1"/>
    </source>
</evidence>
<reference evidence="1" key="1">
    <citation type="journal article" date="2009" name="PLoS Genet.">
        <title>Sequencing, mapping, and analysis of 27,455 maize full-length cDNAs.</title>
        <authorList>
            <person name="Soderlund C."/>
            <person name="Descour A."/>
            <person name="Kudrna D."/>
            <person name="Bomhoff M."/>
            <person name="Boyd L."/>
            <person name="Currie J."/>
            <person name="Angelova A."/>
            <person name="Collura K."/>
            <person name="Wissotski M."/>
            <person name="Ashley E."/>
            <person name="Morrow D."/>
            <person name="Fernandes J."/>
            <person name="Walbot V."/>
            <person name="Yu Y."/>
        </authorList>
    </citation>
    <scope>NUCLEOTIDE SEQUENCE</scope>
    <source>
        <strain evidence="1">B73</strain>
    </source>
</reference>
<dbReference type="RefSeq" id="NP_001140530.1">
    <property type="nucleotide sequence ID" value="NM_001147058.1"/>
</dbReference>
<protein>
    <submittedName>
        <fullName evidence="1">Uncharacterized protein</fullName>
    </submittedName>
</protein>
<dbReference type="EMBL" id="BT039016">
    <property type="protein sequence ID" value="ACF84021.1"/>
    <property type="molecule type" value="mRNA"/>
</dbReference>
<organism evidence="1">
    <name type="scientific">Zea mays</name>
    <name type="common">Maize</name>
    <dbReference type="NCBI Taxonomy" id="4577"/>
    <lineage>
        <taxon>Eukaryota</taxon>
        <taxon>Viridiplantae</taxon>
        <taxon>Streptophyta</taxon>
        <taxon>Embryophyta</taxon>
        <taxon>Tracheophyta</taxon>
        <taxon>Spermatophyta</taxon>
        <taxon>Magnoliopsida</taxon>
        <taxon>Liliopsida</taxon>
        <taxon>Poales</taxon>
        <taxon>Poaceae</taxon>
        <taxon>PACMAD clade</taxon>
        <taxon>Panicoideae</taxon>
        <taxon>Andropogonodae</taxon>
        <taxon>Andropogoneae</taxon>
        <taxon>Tripsacinae</taxon>
        <taxon>Zea</taxon>
    </lineage>
</organism>
<proteinExistence type="evidence at transcript level"/>